<dbReference type="InterPro" id="IPR018502">
    <property type="entry name" value="Annexin_repeat"/>
</dbReference>
<protein>
    <submittedName>
        <fullName evidence="4">Accumulation-associated protein</fullName>
    </submittedName>
</protein>
<reference evidence="4 5" key="1">
    <citation type="journal article" date="2014" name="Genome Biol. Evol.">
        <title>The genome of the myxosporean Thelohanellus kitauei shows adaptations to nutrient acquisition within its fish host.</title>
        <authorList>
            <person name="Yang Y."/>
            <person name="Xiong J."/>
            <person name="Zhou Z."/>
            <person name="Huo F."/>
            <person name="Miao W."/>
            <person name="Ran C."/>
            <person name="Liu Y."/>
            <person name="Zhang J."/>
            <person name="Feng J."/>
            <person name="Wang M."/>
            <person name="Wang M."/>
            <person name="Wang L."/>
            <person name="Yao B."/>
        </authorList>
    </citation>
    <scope>NUCLEOTIDE SEQUENCE [LARGE SCALE GENOMIC DNA]</scope>
    <source>
        <strain evidence="4">Wuqing</strain>
    </source>
</reference>
<accession>A0A0C2MNP0</accession>
<dbReference type="InterPro" id="IPR037104">
    <property type="entry name" value="Annexin_sf"/>
</dbReference>
<dbReference type="SUPFAM" id="SSF47874">
    <property type="entry name" value="Annexin"/>
    <property type="match status" value="1"/>
</dbReference>
<organism evidence="4 5">
    <name type="scientific">Thelohanellus kitauei</name>
    <name type="common">Myxosporean</name>
    <dbReference type="NCBI Taxonomy" id="669202"/>
    <lineage>
        <taxon>Eukaryota</taxon>
        <taxon>Metazoa</taxon>
        <taxon>Cnidaria</taxon>
        <taxon>Myxozoa</taxon>
        <taxon>Myxosporea</taxon>
        <taxon>Bivalvulida</taxon>
        <taxon>Platysporina</taxon>
        <taxon>Myxobolidae</taxon>
        <taxon>Thelohanellus</taxon>
    </lineage>
</organism>
<dbReference type="GO" id="GO:0005509">
    <property type="term" value="F:calcium ion binding"/>
    <property type="evidence" value="ECO:0007669"/>
    <property type="project" value="InterPro"/>
</dbReference>
<comment type="similarity">
    <text evidence="1">Belongs to the annexin family.</text>
</comment>
<dbReference type="Proteomes" id="UP000031668">
    <property type="component" value="Unassembled WGS sequence"/>
</dbReference>
<dbReference type="Gene3D" id="1.10.220.10">
    <property type="entry name" value="Annexin"/>
    <property type="match status" value="1"/>
</dbReference>
<evidence type="ECO:0000256" key="2">
    <source>
        <dbReference type="ARBA" id="ARBA00022737"/>
    </source>
</evidence>
<keyword evidence="3" id="KW-0041">Annexin</keyword>
<dbReference type="OrthoDB" id="37886at2759"/>
<evidence type="ECO:0000313" key="4">
    <source>
        <dbReference type="EMBL" id="KII63251.1"/>
    </source>
</evidence>
<dbReference type="GO" id="GO:0005544">
    <property type="term" value="F:calcium-dependent phospholipid binding"/>
    <property type="evidence" value="ECO:0007669"/>
    <property type="project" value="InterPro"/>
</dbReference>
<dbReference type="Pfam" id="PF00191">
    <property type="entry name" value="Annexin"/>
    <property type="match status" value="1"/>
</dbReference>
<evidence type="ECO:0000313" key="5">
    <source>
        <dbReference type="Proteomes" id="UP000031668"/>
    </source>
</evidence>
<evidence type="ECO:0000256" key="3">
    <source>
        <dbReference type="ARBA" id="ARBA00023216"/>
    </source>
</evidence>
<evidence type="ECO:0000256" key="1">
    <source>
        <dbReference type="ARBA" id="ARBA00007831"/>
    </source>
</evidence>
<keyword evidence="5" id="KW-1185">Reference proteome</keyword>
<gene>
    <name evidence="4" type="ORF">RF11_03954</name>
</gene>
<proteinExistence type="inferred from homology"/>
<dbReference type="AlphaFoldDB" id="A0A0C2MNP0"/>
<comment type="caution">
    <text evidence="4">The sequence shown here is derived from an EMBL/GenBank/DDBJ whole genome shotgun (WGS) entry which is preliminary data.</text>
</comment>
<dbReference type="EMBL" id="JWZT01004756">
    <property type="protein sequence ID" value="KII63251.1"/>
    <property type="molecule type" value="Genomic_DNA"/>
</dbReference>
<sequence length="232" mass="26382">MNDPNNNLQGWPCPPGFPNQPICPCQPNYPNQPSYPYQPMYPYQPTYPNPNSYPYQPSYPCQPAYPCQPGYPSYPCLPSYPHHPGYPIQPPGFYPSGFPYQPPAPYPIPGFPQPGTPQPGIPCMSQPLPNTYPIPSLRPTPNMSVQVAVGTIKTCIDTFKTDELGIYNILAHCTSQFREEIKDEFERTYGKKLIQEFKFMFDDDSRYLIQCLLYTGSELDAFILNKAMVFNE</sequence>
<keyword evidence="2" id="KW-0677">Repeat</keyword>
<name>A0A0C2MNP0_THEKT</name>